<dbReference type="SUPFAM" id="SSF53300">
    <property type="entry name" value="vWA-like"/>
    <property type="match status" value="1"/>
</dbReference>
<dbReference type="AlphaFoldDB" id="A0A381S899"/>
<dbReference type="PANTHER" id="PTHR37464:SF1">
    <property type="entry name" value="BLL2463 PROTEIN"/>
    <property type="match status" value="1"/>
</dbReference>
<protein>
    <submittedName>
        <fullName evidence="2">Uncharacterized protein</fullName>
    </submittedName>
</protein>
<name>A0A381S899_9ZZZZ</name>
<organism evidence="2">
    <name type="scientific">marine metagenome</name>
    <dbReference type="NCBI Taxonomy" id="408172"/>
    <lineage>
        <taxon>unclassified sequences</taxon>
        <taxon>metagenomes</taxon>
        <taxon>ecological metagenomes</taxon>
    </lineage>
</organism>
<keyword evidence="1" id="KW-0472">Membrane</keyword>
<reference evidence="2" key="1">
    <citation type="submission" date="2018-05" db="EMBL/GenBank/DDBJ databases">
        <authorList>
            <person name="Lanie J.A."/>
            <person name="Ng W.-L."/>
            <person name="Kazmierczak K.M."/>
            <person name="Andrzejewski T.M."/>
            <person name="Davidsen T.M."/>
            <person name="Wayne K.J."/>
            <person name="Tettelin H."/>
            <person name="Glass J.I."/>
            <person name="Rusch D."/>
            <person name="Podicherti R."/>
            <person name="Tsui H.-C.T."/>
            <person name="Winkler M.E."/>
        </authorList>
    </citation>
    <scope>NUCLEOTIDE SEQUENCE</scope>
</reference>
<feature type="non-terminal residue" evidence="2">
    <location>
        <position position="526"/>
    </location>
</feature>
<dbReference type="EMBL" id="UINC01002713">
    <property type="protein sequence ID" value="SUZ99548.1"/>
    <property type="molecule type" value="Genomic_DNA"/>
</dbReference>
<dbReference type="Gene3D" id="3.40.50.410">
    <property type="entry name" value="von Willebrand factor, type A domain"/>
    <property type="match status" value="1"/>
</dbReference>
<dbReference type="InterPro" id="IPR036465">
    <property type="entry name" value="vWFA_dom_sf"/>
</dbReference>
<evidence type="ECO:0000313" key="2">
    <source>
        <dbReference type="EMBL" id="SUZ99548.1"/>
    </source>
</evidence>
<keyword evidence="1" id="KW-0812">Transmembrane</keyword>
<feature type="transmembrane region" description="Helical" evidence="1">
    <location>
        <begin position="54"/>
        <end position="72"/>
    </location>
</feature>
<gene>
    <name evidence="2" type="ORF">METZ01_LOCUS52402</name>
</gene>
<proteinExistence type="predicted"/>
<accession>A0A381S899</accession>
<dbReference type="PANTHER" id="PTHR37464">
    <property type="entry name" value="BLL2463 PROTEIN"/>
    <property type="match status" value="1"/>
</dbReference>
<keyword evidence="1" id="KW-1133">Transmembrane helix</keyword>
<sequence length="526" mass="57071">MQVALLCGLTAATVIVLFFLKLRHPRVAVASLLLWERVLQDRHHRSLLERLRRLLSLLLALTIALLIALALGRPEAGAITGAPREAVIVLDTSITMAARTADNQSRWDHARDAATRLIESAGGNDRFLLADTSGRVATAMTADREQLGAALERMTPLASRPVFPQVDVSGREVIVVSDGIATLDLPRTARVLSVFEPADNVAIADFTVVARAGEREGYDGRFVIANHSLESKYIRLTIEDSSEVGFIENVTVNGRDTIMRTVALSGNPVGVIRARVTTDEDVLAVDDEAIDYLPPLRDTTVALVTAGNEFLETLLGLDGRVDLRVISPDVYNGNEAVDLYVFDEFAPSIQPRHPALLFRPPGRPWLAASDLTPPLRASAIEVTNWDEAHPILEHVSMLDVRITDARHLEFASTSPTTRILASGGQTPLVVVNSAVPKWVAVNFALDDSDFPVHPSFPIFMQNVLTWFMGDRLPLRRSVGTVDVPLSDATVATINGVDLTTWSRLGSTSFEAPVPGLYVASAGAART</sequence>
<evidence type="ECO:0000256" key="1">
    <source>
        <dbReference type="SAM" id="Phobius"/>
    </source>
</evidence>